<accession>A0A268NXX7</accession>
<dbReference type="AlphaFoldDB" id="A0A268NXX7"/>
<comment type="caution">
    <text evidence="1">The sequence shown here is derived from an EMBL/GenBank/DDBJ whole genome shotgun (WGS) entry which is preliminary data.</text>
</comment>
<protein>
    <submittedName>
        <fullName evidence="1">Uncharacterized protein</fullName>
    </submittedName>
</protein>
<dbReference type="Proteomes" id="UP000216207">
    <property type="component" value="Unassembled WGS sequence"/>
</dbReference>
<evidence type="ECO:0000313" key="2">
    <source>
        <dbReference type="Proteomes" id="UP000216207"/>
    </source>
</evidence>
<sequence length="102" mass="12156">MGRKRYFVTIDMAMMRLSTTKTPDNSIQYEIYATDEEADKIKALLEQIRSEDFREEQVFQHPFQEKKADQEKEATQNELQELYQIIYDLGTIETKEVVKDIK</sequence>
<evidence type="ECO:0000313" key="1">
    <source>
        <dbReference type="EMBL" id="PAE88362.1"/>
    </source>
</evidence>
<reference evidence="1 2" key="1">
    <citation type="submission" date="2017-07" db="EMBL/GenBank/DDBJ databases">
        <title>Isolation and whole genome analysis of endospore-forming bacteria from heroin.</title>
        <authorList>
            <person name="Kalinowski J."/>
            <person name="Ahrens B."/>
            <person name="Al-Dilaimi A."/>
            <person name="Winkler A."/>
            <person name="Wibberg D."/>
            <person name="Schleenbecker U."/>
            <person name="Ruckert C."/>
            <person name="Wolfel R."/>
            <person name="Grass G."/>
        </authorList>
    </citation>
    <scope>NUCLEOTIDE SEQUENCE [LARGE SCALE GENOMIC DNA]</scope>
    <source>
        <strain evidence="1 2">7539</strain>
    </source>
</reference>
<organism evidence="1 2">
    <name type="scientific">Shouchella clausii</name>
    <name type="common">Alkalihalobacillus clausii</name>
    <dbReference type="NCBI Taxonomy" id="79880"/>
    <lineage>
        <taxon>Bacteria</taxon>
        <taxon>Bacillati</taxon>
        <taxon>Bacillota</taxon>
        <taxon>Bacilli</taxon>
        <taxon>Bacillales</taxon>
        <taxon>Bacillaceae</taxon>
        <taxon>Shouchella</taxon>
    </lineage>
</organism>
<name>A0A268NXX7_SHOCL</name>
<proteinExistence type="predicted"/>
<dbReference type="RefSeq" id="WP_095326828.1">
    <property type="nucleotide sequence ID" value="NZ_NPCC01000017.1"/>
</dbReference>
<dbReference type="EMBL" id="NPCC01000017">
    <property type="protein sequence ID" value="PAE88362.1"/>
    <property type="molecule type" value="Genomic_DNA"/>
</dbReference>
<gene>
    <name evidence="1" type="ORF">CHH72_13890</name>
</gene>